<comment type="caution">
    <text evidence="2">The sequence shown here is derived from an EMBL/GenBank/DDBJ whole genome shotgun (WGS) entry which is preliminary data.</text>
</comment>
<dbReference type="SMART" id="SM00949">
    <property type="entry name" value="PAZ"/>
    <property type="match status" value="1"/>
</dbReference>
<name>A0A8J8N9M1_HALGN</name>
<protein>
    <recommendedName>
        <fullName evidence="1">PAZ domain-containing protein</fullName>
    </recommendedName>
</protein>
<proteinExistence type="predicted"/>
<dbReference type="OrthoDB" id="445936at2759"/>
<dbReference type="InterPro" id="IPR003100">
    <property type="entry name" value="PAZ_dom"/>
</dbReference>
<organism evidence="2 3">
    <name type="scientific">Halteria grandinella</name>
    <dbReference type="NCBI Taxonomy" id="5974"/>
    <lineage>
        <taxon>Eukaryota</taxon>
        <taxon>Sar</taxon>
        <taxon>Alveolata</taxon>
        <taxon>Ciliophora</taxon>
        <taxon>Intramacronucleata</taxon>
        <taxon>Spirotrichea</taxon>
        <taxon>Stichotrichia</taxon>
        <taxon>Sporadotrichida</taxon>
        <taxon>Halteriidae</taxon>
        <taxon>Halteria</taxon>
    </lineage>
</organism>
<dbReference type="InterPro" id="IPR036085">
    <property type="entry name" value="PAZ_dom_sf"/>
</dbReference>
<sequence>MAKRNADMIQTFVQAIVKRSLQERDYKQIGRLPKFFNSKEKILADFNLQVWPGFSCEVQLVSDGLFLNVDAITKFLRRETILDMIDELYEQGFSKEQVSQKLTPDFEDDKSSFDDTRSENSFAEKSRLVVITSYNSREYQIEGIEWQKNPKVYQFLYNKKDPITGNTSLIMISLAEYMEERYKIVLKGNELKQPLLYLQHEGQKIYLVPSLCHVSKLPPNFLKDKMRALRKFTITDVNTRFKEINNLVSTFGASSVDADDCFEKWGIKLSQECALVNGNQLFHPTIEIPGTKEEVQFEEFQRNRLFTREPMDLTHHSWAIIQIVKRKISEPTRDKSF</sequence>
<dbReference type="Proteomes" id="UP000785679">
    <property type="component" value="Unassembled WGS sequence"/>
</dbReference>
<accession>A0A8J8N9M1</accession>
<evidence type="ECO:0000259" key="1">
    <source>
        <dbReference type="PROSITE" id="PS50821"/>
    </source>
</evidence>
<dbReference type="AlphaFoldDB" id="A0A8J8N9M1"/>
<evidence type="ECO:0000313" key="3">
    <source>
        <dbReference type="Proteomes" id="UP000785679"/>
    </source>
</evidence>
<dbReference type="PROSITE" id="PS50821">
    <property type="entry name" value="PAZ"/>
    <property type="match status" value="1"/>
</dbReference>
<dbReference type="Gene3D" id="2.170.260.10">
    <property type="entry name" value="paz domain"/>
    <property type="match status" value="1"/>
</dbReference>
<dbReference type="SUPFAM" id="SSF101690">
    <property type="entry name" value="PAZ domain"/>
    <property type="match status" value="1"/>
</dbReference>
<feature type="domain" description="PAZ" evidence="1">
    <location>
        <begin position="97"/>
        <end position="216"/>
    </location>
</feature>
<dbReference type="EMBL" id="RRYP01031716">
    <property type="protein sequence ID" value="TNV70912.1"/>
    <property type="molecule type" value="Genomic_DNA"/>
</dbReference>
<gene>
    <name evidence="2" type="ORF">FGO68_gene12174</name>
</gene>
<keyword evidence="3" id="KW-1185">Reference proteome</keyword>
<evidence type="ECO:0000313" key="2">
    <source>
        <dbReference type="EMBL" id="TNV70912.1"/>
    </source>
</evidence>
<reference evidence="2" key="1">
    <citation type="submission" date="2019-06" db="EMBL/GenBank/DDBJ databases">
        <authorList>
            <person name="Zheng W."/>
        </authorList>
    </citation>
    <scope>NUCLEOTIDE SEQUENCE</scope>
    <source>
        <strain evidence="2">QDHG01</strain>
    </source>
</reference>
<dbReference type="Pfam" id="PF02170">
    <property type="entry name" value="PAZ"/>
    <property type="match status" value="1"/>
</dbReference>
<dbReference type="PANTHER" id="PTHR22891">
    <property type="entry name" value="EUKARYOTIC TRANSLATION INITIATION FACTOR 2C"/>
    <property type="match status" value="1"/>
</dbReference>
<dbReference type="GO" id="GO:0003723">
    <property type="term" value="F:RNA binding"/>
    <property type="evidence" value="ECO:0007669"/>
    <property type="project" value="InterPro"/>
</dbReference>